<dbReference type="EMBL" id="SWKU01000002">
    <property type="protein sequence ID" value="KAF3009443.1"/>
    <property type="molecule type" value="Genomic_DNA"/>
</dbReference>
<comment type="caution">
    <text evidence="1">The sequence shown here is derived from an EMBL/GenBank/DDBJ whole genome shotgun (WGS) entry which is preliminary data.</text>
</comment>
<dbReference type="AlphaFoldDB" id="A0A9P4WEM5"/>
<reference evidence="1" key="1">
    <citation type="submission" date="2019-04" db="EMBL/GenBank/DDBJ databases">
        <title>Sequencing of skin fungus with MAO and IRED activity.</title>
        <authorList>
            <person name="Marsaioli A.J."/>
            <person name="Bonatto J.M.C."/>
            <person name="Reis Junior O."/>
        </authorList>
    </citation>
    <scope>NUCLEOTIDE SEQUENCE</scope>
    <source>
        <strain evidence="1">30M1</strain>
    </source>
</reference>
<sequence length="102" mass="11386">MPSKDDSVIQFSSSTNSDQAFPITINAQGKILLHDLFALLEGFQVKKHFRMTTGSSAKRNLRMELQWDERSGLARSMLYNSSTTWVDIHDAQNIAAESGPVV</sequence>
<gene>
    <name evidence="1" type="ORF">E8E13_001048</name>
</gene>
<dbReference type="Proteomes" id="UP000801428">
    <property type="component" value="Unassembled WGS sequence"/>
</dbReference>
<name>A0A9P4WEM5_CURKU</name>
<protein>
    <submittedName>
        <fullName evidence="1">Uncharacterized protein</fullName>
    </submittedName>
</protein>
<keyword evidence="2" id="KW-1185">Reference proteome</keyword>
<organism evidence="1 2">
    <name type="scientific">Curvularia kusanoi</name>
    <name type="common">Cochliobolus kusanoi</name>
    <dbReference type="NCBI Taxonomy" id="90978"/>
    <lineage>
        <taxon>Eukaryota</taxon>
        <taxon>Fungi</taxon>
        <taxon>Dikarya</taxon>
        <taxon>Ascomycota</taxon>
        <taxon>Pezizomycotina</taxon>
        <taxon>Dothideomycetes</taxon>
        <taxon>Pleosporomycetidae</taxon>
        <taxon>Pleosporales</taxon>
        <taxon>Pleosporineae</taxon>
        <taxon>Pleosporaceae</taxon>
        <taxon>Curvularia</taxon>
    </lineage>
</organism>
<accession>A0A9P4WEM5</accession>
<proteinExistence type="predicted"/>
<evidence type="ECO:0000313" key="1">
    <source>
        <dbReference type="EMBL" id="KAF3009443.1"/>
    </source>
</evidence>
<evidence type="ECO:0000313" key="2">
    <source>
        <dbReference type="Proteomes" id="UP000801428"/>
    </source>
</evidence>